<dbReference type="Gene3D" id="2.60.40.1800">
    <property type="match status" value="1"/>
</dbReference>
<dbReference type="Gene3D" id="2.60.40.10">
    <property type="entry name" value="Immunoglobulins"/>
    <property type="match status" value="18"/>
</dbReference>
<feature type="region of interest" description="Disordered" evidence="1">
    <location>
        <begin position="733"/>
        <end position="760"/>
    </location>
</feature>
<sequence>MRLLAVVSKLTGVSTNVESSKVTLSSPSIVKLSVSREEVSQLTRVNQDLVVTLRSGETITIKNFYVGKGDAQNQLVLEDSNGALWWVQDTDGAFHFQHLDDLTPLMTAEGSHEGGAVWPWVLGGIAVAGGIAVIASSSGGGGGHHNNDNGSGNGNPGGSTDPGVGTNPGGGTDPDGNNSGDITPPTSPTTLEVSPDGKSLTGLAEPGSTVIIKDAQGNIVGQGKADSDGKFAIDLNPPKLSGEHLTVTATDAAGNTSPAASVNAPDIPLPATPVFAAIDDHAPETGTVANKQFTNDNTPTLQGTGTPGSTIHIFVDGKETGTAVVDANGKWSFAVATPLADGEHSFTAIATNLKGSSGESTQFTLNIDTQTPDAPVLEALTDKTGTITGLLINNAHTDEAKPTLSGKGEAGNTITIREGNIILGTTVVDASGQWSFTPTTALNDGAHTFTIQQTDKAGNVSGITTTPTIIVDTTPPSAAVVDTVSVDGTTVTGHAEIGSTVSIYDADNNLLGSAVVGQDGLFSITLNPAKTHGETLETRIRDEVGNNGPAGQFTASNSQFPSQPIIITVSDDIGSVTGALKNGDATDDNRPTISGTAEPGSVITINDNGVPMPIIPPVIADSDGKWSFTPSQPLPDGDHLFTATATNNFGTSGQSISFAVDIDTQPPVLEDLEVINQGTTLTGSTEAGSTVVIKDSQGNVLGSGKAGNDGSFSIAINPAKTNGETLTISATDKASNTGPVESLKVPDISPPASPSGLTVAADGESVSGQAEPGSTVIIKDVAGNVLGTGVANGSGQFIAPLNSPQTNGEALTATAKDAAQNESLPSTVLAGDTTAPLAPQDVTISQDGTSVTGTAEPGSTITITAPDGSTIGTGKTGSDGNFSVALSPAQTNGETVSVTATDSAKNESPAQTAVAPDTTAPDKPIILQVFDDVADDTGPLTSGQTTNDNRPTLSGTAEAGSTVEIFDNGASLGVAVMQPDGSWNFIPQTDLGEGKHQLTAVATDTKGNASPATAFELIVDTQSPQMPAITHVTDDKPGIVGSIANNGLTNDNTPTINGTGEPGSIVHLMRDGQLIADITVDTSGTWSYTPPQTLPDNKYEFTVTASNSNGNTTPLSAGFTITIDSTAPLAPGFSAILDPDKNPIDTSQPTNSSQPQLTGSGTAGDTITIYDNGKPIGETKVGTDGSWQFTPPVVLGDGTHVLTATASDPAGNEGPKSTSFTLQVDTNAPNAPQILSATIVVGTENVVLANGSTTNQETPLLSGTGEPGATITLYNNGTEVDTVLVNAQGKWTYQPTANLSEGLNVITATATDAAGNVSPVSGVYSITIDTIPPAKPDVPLITDNVIPVVGNVASGGTTNDTTPTFSGKGEPGNTITIYNNGSEIGQTTVGDNGSWTFTPSPLDPDTTYVITTTETDIAGNTSNPSDPVTLTIDTTAPTTPTIEFATDDNGVPDSNFNNNATTGDNTPVIHGTGEAGSIITVFNGATVLGVATVDSLGNWEFPITSALPDGTYTLTASAKDAAGNPSGTSNSFTFTVDTIPLQDPVVTEILDDFAPVTGTLTDGSFTNDQTLTINGTGEAGSTITIYDNGTVIGTANVIDGKWTFTTPALSEDTAPHALTFTADDGAGNTTLQTPAINITVDITPPPAPTIQTVSPDGTRVAGLADPFATVEIRDASGTLIGTATANNTGEFAVTLSPAQTNGGELTAKAIDRAGNESPNATFTASDSGLPDVPFITAIDDDVGSVQGNILTAGGRTDDTTPTLSGTTEVGSTVEVFINGTSAGLAIVDTSGNWTFAVPTLPGEGSYSFTVQATNSNGTGGLSAPVAITVDLTAPLQPVIVNATDDVPGYTGSLANTALTNDARPTLNGTGEAGATITIFDNGNAIGTTTVAQNGSWSFTPGSNLSNSQHVFTARATDNAGNTGGMSGDFTLTIDAQAPNVPAITSVIDDNNLPNVSVLPGQVTDDRQPVLNGTGETGATINIFDNGVLLGTTVVGSGGTWSWTVDSALTEGSHTLTVSATDPAGNTSAASSGWNIVVDVTPPAVPTLTSVVDDLSGLTGNLVSGQLTNDATPTLSGRGEIGATINIWLDGGTTPIGTAIVDGTGAWSFTPETPLTNGNHTFTLSATDPAGNTSALSGGFTLTVDATPPVAPVITSIADNTAPVIGVVPNGGSTNETKPTITGTGEAGSTISIYNGASLLGTALVQANGNWSFTPTNALAAGTWNLTAKATDTAGNTGPASDVRSFTIDTTPPVAPVITTVFDDQGPLTGNLNNGQITDDARPTFTGTSEPNAIIRIFDNGSLLTEITADSSGNWSYTPAQPPAPAMATGNHVITVTAIDAAGNASPASDSFTFVVDTTAPLLPVITLVTDDMHPGTGAITNGQSTNDPTPTFSGTAEAGATITLYENNTVLGTTTVLANGTWSVTTSTLGSGTHTITAVATDAAGNASQPTGGFTLTVDTSAPATPILTTVVDDVAGGVFGNLNNGQISNDSRPTLNGTAEVGSTVSIYDGNTLLGTTTAGVGGVWSFTPGTPLSEGSHTLTVTATDAAGNNSPATNSFVIVVDTTAPGVPVIVSIIDDVPNITGAVGNGQSTNDTLPTLNGTAEANSTVNIFDNGALVASVTANASGNWTWTPTSALGQGTHAYTVIASDTAGNVSLASPGSLIVVDTLAPGAPTGLTINATGNRVTGTAEAGSTVTITSSTGTVLGTATADGAGSFVVTLSPAQTSGQALLAFAQDKAGNTGVSAGFTAPDTRVPDAPTIVSVVDDFGIYTGIIANGQVTNDALPTLNGTAQANAVINIYNNGALLGSTTANASGVWSFTPDSNLTEGSHAFTATATNANGTSAASGPATVVVDTLAPNTPTGILSADGGSLTGQAEANSTVTVTIPGAGTYTTTTGSNGVWSLTLPTKQIEGQTLGITATDAAGNTSGSLSITAPILPLSANDNVTSLALTTTATTSSQSYSDYGLLLVGALGNVASVLGNDTAQVQFTIATGGSGNVTIDAAATGIVLSLLSTQEIVVQRFDTTLGTWNTFINTAVGDFANLLTLTGSGVTLNLTGLTGGQYRVLTYNTSLLATGSYTSLDVDVHQTSAGVVSGPTVNTGNLMADDVTPTGTTLTSVTDASGKTTVVGESGVNITGQYGILHINQDGSYTYTLTDTSAAVYGQKESFTYTITQGSNSSSAHLVINLGPIPATTTVIAADNNAAMVFDTSVSYVNNGPSVQSGLTVLSVGVGTVLNANLLDDMSNPIIFDVEEGSTRTMTIQGAVGGVTLASTFDLYIYRFNDAIQQFEQYRVQKGWINTLLLNGNSQPLTVTLPGGEYLFVLNTASGISALTGYTLNISQDHTYVVDSTTANTTGNVLTNDIAPPDAVITEVNGVAVPTTGSITINGLYGTLSIDAKGNYTYILKNGVGADSIKSPDSFVYTVRAQNGDTDTASLNITPTPQVLNAVDDVSSIMTVNTVQDSAAYASGALGTATIPTLGNKATGTGSFDIATNDVLKNATLNFNIGTLITVGTLGVSWTITGPGGYTLSGSVPASSISLLGSSIAVSLGNAELTAGHYSISFTGTMGGLAVGNVSITPNVTGTTWHLNTFDVNTATVNGNIFDGSDAAGAHDQLSTVHTLLTINGYNGSTATLNPTGSASSATIQGHYGSLTMNLDGSYTYTLKPGTTVASMTTKETFTYTLNDQNGHTDTATLTINMNPQLASSSQHDVITGSAYGDTLIYHLLNANNATGGNNSDSWTNFSMTQGDKIDIHELLSGWNHQASTLGNYVQVTTNGSNTVIAIDRDGTGGTYQSTNLITLENVNTTLNELLQNNHLITGG</sequence>
<feature type="domain" description="Bacterial Ig-like" evidence="3">
    <location>
        <begin position="2481"/>
        <end position="2565"/>
    </location>
</feature>
<feature type="domain" description="Bacterial Ig-like" evidence="3">
    <location>
        <begin position="1146"/>
        <end position="1226"/>
    </location>
</feature>
<dbReference type="NCBIfam" id="NF033677">
    <property type="entry name" value="biofilm_BapA_N"/>
    <property type="match status" value="1"/>
</dbReference>
<dbReference type="InterPro" id="IPR055014">
    <property type="entry name" value="BapA_Bap-like_C"/>
</dbReference>
<dbReference type="Pfam" id="PF17936">
    <property type="entry name" value="Big_6"/>
    <property type="match status" value="8"/>
</dbReference>
<feature type="domain" description="Bacterial Ig-like" evidence="3">
    <location>
        <begin position="384"/>
        <end position="473"/>
    </location>
</feature>
<dbReference type="InterPro" id="IPR044016">
    <property type="entry name" value="Big_13"/>
</dbReference>
<feature type="domain" description="Bacterial Ig-like" evidence="3">
    <location>
        <begin position="1557"/>
        <end position="1641"/>
    </location>
</feature>
<feature type="domain" description="Biofilm-associated protein BapA-like prefix-like" evidence="4">
    <location>
        <begin position="3"/>
        <end position="120"/>
    </location>
</feature>
<feature type="region of interest" description="Disordered" evidence="1">
    <location>
        <begin position="1132"/>
        <end position="1174"/>
    </location>
</feature>
<evidence type="ECO:0000259" key="3">
    <source>
        <dbReference type="Pfam" id="PF19077"/>
    </source>
</evidence>
<feature type="domain" description="Bacterial Ig-like" evidence="3">
    <location>
        <begin position="932"/>
        <end position="1021"/>
    </location>
</feature>
<feature type="domain" description="Bacterial Ig-like" evidence="3">
    <location>
        <begin position="2580"/>
        <end position="2669"/>
    </location>
</feature>
<evidence type="ECO:0000256" key="1">
    <source>
        <dbReference type="SAM" id="MobiDB-lite"/>
    </source>
</evidence>
<feature type="domain" description="Bacterial Ig-like" evidence="3">
    <location>
        <begin position="1850"/>
        <end position="1934"/>
    </location>
</feature>
<name>A0AAW9EMJ5_9ENTR</name>
<dbReference type="InterPro" id="IPR048051">
    <property type="entry name" value="BapA-like_prefix-like"/>
</dbReference>
<dbReference type="Pfam" id="PF19077">
    <property type="entry name" value="Big_13"/>
    <property type="match status" value="20"/>
</dbReference>
<evidence type="ECO:0000259" key="4">
    <source>
        <dbReference type="Pfam" id="PF22783"/>
    </source>
</evidence>
<proteinExistence type="predicted"/>
<feature type="domain" description="Bacterial Ig" evidence="2">
    <location>
        <begin position="2859"/>
        <end position="2938"/>
    </location>
</feature>
<feature type="domain" description="Bacterial Ig-like" evidence="3">
    <location>
        <begin position="1961"/>
        <end position="2038"/>
    </location>
</feature>
<feature type="domain" description="Bacterial Ig-like" evidence="3">
    <location>
        <begin position="2773"/>
        <end position="2857"/>
    </location>
</feature>
<feature type="domain" description="Bacterial Ig-like" evidence="3">
    <location>
        <begin position="280"/>
        <end position="369"/>
    </location>
</feature>
<feature type="domain" description="Bacterial Ig" evidence="2">
    <location>
        <begin position="835"/>
        <end position="917"/>
    </location>
</feature>
<feature type="compositionally biased region" description="Polar residues" evidence="1">
    <location>
        <begin position="1144"/>
        <end position="1165"/>
    </location>
</feature>
<reference evidence="5" key="1">
    <citation type="submission" date="2023-11" db="EMBL/GenBank/DDBJ databases">
        <title>Detection of rare carbapenemases in Enterobacterales - comparison of two colorimetric and two CIM-based carbapenemase assays.</title>
        <authorList>
            <person name="Schaffarczyk L."/>
            <person name="Noster J."/>
            <person name="Stelzer Y."/>
            <person name="Sattler J."/>
            <person name="Gatermann S."/>
            <person name="Hamprecht A."/>
        </authorList>
    </citation>
    <scope>NUCLEOTIDE SEQUENCE</scope>
    <source>
        <strain evidence="5">CIM-Carb-133</strain>
    </source>
</reference>
<organism evidence="5 6">
    <name type="scientific">Citrobacter portucalensis</name>
    <dbReference type="NCBI Taxonomy" id="1639133"/>
    <lineage>
        <taxon>Bacteria</taxon>
        <taxon>Pseudomonadati</taxon>
        <taxon>Pseudomonadota</taxon>
        <taxon>Gammaproteobacteria</taxon>
        <taxon>Enterobacterales</taxon>
        <taxon>Enterobacteriaceae</taxon>
        <taxon>Citrobacter</taxon>
        <taxon>Citrobacter freundii complex</taxon>
    </lineage>
</organism>
<protein>
    <submittedName>
        <fullName evidence="5">Ig-like domain-containing protein</fullName>
    </submittedName>
</protein>
<feature type="region of interest" description="Disordered" evidence="1">
    <location>
        <begin position="844"/>
        <end position="875"/>
    </location>
</feature>
<feature type="compositionally biased region" description="Polar residues" evidence="1">
    <location>
        <begin position="939"/>
        <end position="954"/>
    </location>
</feature>
<dbReference type="RefSeq" id="WP_319868563.1">
    <property type="nucleotide sequence ID" value="NZ_JAXABJ010000010.1"/>
</dbReference>
<feature type="domain" description="Bacterial Ig" evidence="2">
    <location>
        <begin position="1645"/>
        <end position="1726"/>
    </location>
</feature>
<dbReference type="InterPro" id="IPR013783">
    <property type="entry name" value="Ig-like_fold"/>
</dbReference>
<feature type="compositionally biased region" description="Polar residues" evidence="1">
    <location>
        <begin position="844"/>
        <end position="863"/>
    </location>
</feature>
<feature type="domain" description="Bacterial Ig-like" evidence="3">
    <location>
        <begin position="1250"/>
        <end position="1330"/>
    </location>
</feature>
<dbReference type="NCBIfam" id="TIGR01965">
    <property type="entry name" value="VCBS_repeat"/>
    <property type="match status" value="2"/>
</dbReference>
<evidence type="ECO:0000259" key="2">
    <source>
        <dbReference type="Pfam" id="PF17936"/>
    </source>
</evidence>
<dbReference type="EMBL" id="JAXABJ010000010">
    <property type="protein sequence ID" value="MDX7149122.1"/>
    <property type="molecule type" value="Genomic_DNA"/>
</dbReference>
<dbReference type="Pfam" id="PF17963">
    <property type="entry name" value="Big_9"/>
    <property type="match status" value="1"/>
</dbReference>
<feature type="domain" description="Bacterial Ig" evidence="2">
    <location>
        <begin position="476"/>
        <end position="556"/>
    </location>
</feature>
<feature type="domain" description="Bacterial Ig-like" evidence="3">
    <location>
        <begin position="2058"/>
        <end position="2144"/>
    </location>
</feature>
<dbReference type="Proteomes" id="UP001271725">
    <property type="component" value="Unassembled WGS sequence"/>
</dbReference>
<feature type="domain" description="Bacterial Ig-like" evidence="3">
    <location>
        <begin position="1353"/>
        <end position="1434"/>
    </location>
</feature>
<dbReference type="PROSITE" id="PS50890">
    <property type="entry name" value="PUA"/>
    <property type="match status" value="1"/>
</dbReference>
<dbReference type="NCBIfam" id="NF045619">
    <property type="entry name" value="adhes_GNV_Cterm"/>
    <property type="match status" value="1"/>
</dbReference>
<feature type="domain" description="Bacterial Ig-like" evidence="3">
    <location>
        <begin position="2375"/>
        <end position="2460"/>
    </location>
</feature>
<feature type="domain" description="Bacterial Ig" evidence="2">
    <location>
        <begin position="751"/>
        <end position="832"/>
    </location>
</feature>
<dbReference type="Gene3D" id="3.30.420.430">
    <property type="match status" value="8"/>
</dbReference>
<feature type="domain" description="Bacterial Ig-like" evidence="3">
    <location>
        <begin position="2169"/>
        <end position="2249"/>
    </location>
</feature>
<feature type="domain" description="Bacterial Ig-like" evidence="3">
    <location>
        <begin position="1453"/>
        <end position="1538"/>
    </location>
</feature>
<gene>
    <name evidence="5" type="ORF">SJ265_15185</name>
</gene>
<evidence type="ECO:0000313" key="6">
    <source>
        <dbReference type="Proteomes" id="UP001271725"/>
    </source>
</evidence>
<comment type="caution">
    <text evidence="5">The sequence shown here is derived from an EMBL/GenBank/DDBJ whole genome shotgun (WGS) entry which is preliminary data.</text>
</comment>
<feature type="region of interest" description="Disordered" evidence="1">
    <location>
        <begin position="581"/>
        <end position="602"/>
    </location>
</feature>
<feature type="domain" description="Bacterial Ig-like" evidence="3">
    <location>
        <begin position="1041"/>
        <end position="1124"/>
    </location>
</feature>
<feature type="domain" description="Bacterial Ig-like" evidence="3">
    <location>
        <begin position="569"/>
        <end position="664"/>
    </location>
</feature>
<dbReference type="InterPro" id="IPR041498">
    <property type="entry name" value="Big_6"/>
</dbReference>
<feature type="domain" description="Bacterial Ig" evidence="2">
    <location>
        <begin position="666"/>
        <end position="747"/>
    </location>
</feature>
<feature type="region of interest" description="Disordered" evidence="1">
    <location>
        <begin position="139"/>
        <end position="204"/>
    </location>
</feature>
<feature type="domain" description="Bacterial Ig" evidence="2">
    <location>
        <begin position="185"/>
        <end position="266"/>
    </location>
</feature>
<evidence type="ECO:0000313" key="5">
    <source>
        <dbReference type="EMBL" id="MDX7149122.1"/>
    </source>
</evidence>
<feature type="domain" description="Bacterial Ig" evidence="2">
    <location>
        <begin position="2671"/>
        <end position="2753"/>
    </location>
</feature>
<dbReference type="NCBIfam" id="TIGR03661">
    <property type="entry name" value="T1SS_VCA0849"/>
    <property type="match status" value="1"/>
</dbReference>
<dbReference type="Pfam" id="PF22783">
    <property type="entry name" value="BapA_N"/>
    <property type="match status" value="1"/>
</dbReference>
<feature type="region of interest" description="Disordered" evidence="1">
    <location>
        <begin position="935"/>
        <end position="954"/>
    </location>
</feature>
<dbReference type="NCBIfam" id="NF033510">
    <property type="entry name" value="Ca_tandemer"/>
    <property type="match status" value="27"/>
</dbReference>
<feature type="domain" description="Bacterial Ig-like" evidence="3">
    <location>
        <begin position="2268"/>
        <end position="2357"/>
    </location>
</feature>
<dbReference type="InterPro" id="IPR019960">
    <property type="entry name" value="T1SS_VCA0849"/>
</dbReference>
<dbReference type="InterPro" id="IPR010221">
    <property type="entry name" value="VCBS_dom"/>
</dbReference>
<accession>A0AAW9EMJ5</accession>
<feature type="domain" description="Bacterial Ig-like" evidence="3">
    <location>
        <begin position="1754"/>
        <end position="1830"/>
    </location>
</feature>